<name>A0A454CZ56_VIBHA</name>
<gene>
    <name evidence="1" type="ORF">VCHENC02_2702A</name>
</gene>
<organism evidence="1 2">
    <name type="scientific">Vibrio harveyi</name>
    <name type="common">Beneckea harveyi</name>
    <dbReference type="NCBI Taxonomy" id="669"/>
    <lineage>
        <taxon>Bacteria</taxon>
        <taxon>Pseudomonadati</taxon>
        <taxon>Pseudomonadota</taxon>
        <taxon>Gammaproteobacteria</taxon>
        <taxon>Vibrionales</taxon>
        <taxon>Vibrionaceae</taxon>
        <taxon>Vibrio</taxon>
    </lineage>
</organism>
<protein>
    <submittedName>
        <fullName evidence="1">Uncharacterized protein</fullName>
    </submittedName>
</protein>
<proteinExistence type="predicted"/>
<evidence type="ECO:0000313" key="2">
    <source>
        <dbReference type="Proteomes" id="UP000008367"/>
    </source>
</evidence>
<accession>A0A454CZ56</accession>
<dbReference type="Proteomes" id="UP000008367">
    <property type="component" value="Unassembled WGS sequence"/>
</dbReference>
<feature type="non-terminal residue" evidence="1">
    <location>
        <position position="9"/>
    </location>
</feature>
<sequence length="9" mass="979">MSSQTIKNA</sequence>
<evidence type="ECO:0000313" key="1">
    <source>
        <dbReference type="EMBL" id="EKM31686.1"/>
    </source>
</evidence>
<dbReference type="EMBL" id="AJSR01001075">
    <property type="protein sequence ID" value="EKM31686.1"/>
    <property type="molecule type" value="Genomic_DNA"/>
</dbReference>
<reference evidence="1 2" key="1">
    <citation type="submission" date="2012-10" db="EMBL/GenBank/DDBJ databases">
        <title>Genome sequence of Vibrio Cholerae HENC-02.</title>
        <authorList>
            <person name="Eppinger M."/>
            <person name="Hasan N.A."/>
            <person name="Sengamalay N."/>
            <person name="Hine E."/>
            <person name="Su Q."/>
            <person name="Daugherty S.C."/>
            <person name="Young S."/>
            <person name="Sadzewicz L."/>
            <person name="Tallon L."/>
            <person name="Cebula T.A."/>
            <person name="Ravel J."/>
            <person name="Colwell R.R."/>
        </authorList>
    </citation>
    <scope>NUCLEOTIDE SEQUENCE [LARGE SCALE GENOMIC DNA]</scope>
    <source>
        <strain evidence="1 2">HENC-02</strain>
    </source>
</reference>
<comment type="caution">
    <text evidence="1">The sequence shown here is derived from an EMBL/GenBank/DDBJ whole genome shotgun (WGS) entry which is preliminary data.</text>
</comment>